<dbReference type="OrthoDB" id="6252479at2759"/>
<feature type="compositionally biased region" description="Polar residues" evidence="12">
    <location>
        <begin position="464"/>
        <end position="503"/>
    </location>
</feature>
<evidence type="ECO:0000256" key="10">
    <source>
        <dbReference type="ARBA" id="ARBA00023180"/>
    </source>
</evidence>
<evidence type="ECO:0000256" key="9">
    <source>
        <dbReference type="ARBA" id="ARBA00023136"/>
    </source>
</evidence>
<keyword evidence="6 11" id="KW-0106">Calcium</keyword>
<dbReference type="FunFam" id="2.60.40.60:FF:000134">
    <property type="entry name" value="protocadherin Fat 4"/>
    <property type="match status" value="1"/>
</dbReference>
<dbReference type="PROSITE" id="PS00232">
    <property type="entry name" value="CADHERIN_1"/>
    <property type="match status" value="1"/>
</dbReference>
<dbReference type="InterPro" id="IPR050174">
    <property type="entry name" value="Protocadherin/Cadherin-CA"/>
</dbReference>
<evidence type="ECO:0000256" key="12">
    <source>
        <dbReference type="SAM" id="MobiDB-lite"/>
    </source>
</evidence>
<comment type="subcellular location">
    <subcellularLocation>
        <location evidence="1">Cell membrane</location>
        <topology evidence="1">Single-pass type I membrane protein</topology>
    </subcellularLocation>
</comment>
<dbReference type="FunFam" id="2.60.40.60:FF:000005">
    <property type="entry name" value="Protocadherin 9"/>
    <property type="match status" value="1"/>
</dbReference>
<feature type="domain" description="Cadherin" evidence="13">
    <location>
        <begin position="246"/>
        <end position="348"/>
    </location>
</feature>
<feature type="domain" description="Cadherin" evidence="13">
    <location>
        <begin position="38"/>
        <end position="141"/>
    </location>
</feature>
<dbReference type="GO" id="GO:0005509">
    <property type="term" value="F:calcium ion binding"/>
    <property type="evidence" value="ECO:0007669"/>
    <property type="project" value="UniProtKB-UniRule"/>
</dbReference>
<dbReference type="FunFam" id="2.60.40.60:FF:000020">
    <property type="entry name" value="Dachsous cadherin-related 1b"/>
    <property type="match status" value="1"/>
</dbReference>
<evidence type="ECO:0000259" key="13">
    <source>
        <dbReference type="PROSITE" id="PS50268"/>
    </source>
</evidence>
<evidence type="ECO:0000313" key="15">
    <source>
        <dbReference type="Proteomes" id="UP000683360"/>
    </source>
</evidence>
<evidence type="ECO:0000313" key="14">
    <source>
        <dbReference type="EMBL" id="CAG2244782.1"/>
    </source>
</evidence>
<evidence type="ECO:0000256" key="5">
    <source>
        <dbReference type="ARBA" id="ARBA00022737"/>
    </source>
</evidence>
<dbReference type="SUPFAM" id="SSF49313">
    <property type="entry name" value="Cadherin-like"/>
    <property type="match status" value="4"/>
</dbReference>
<feature type="compositionally biased region" description="Polar residues" evidence="12">
    <location>
        <begin position="612"/>
        <end position="631"/>
    </location>
</feature>
<dbReference type="SMART" id="SM00112">
    <property type="entry name" value="CA"/>
    <property type="match status" value="4"/>
</dbReference>
<reference evidence="14" key="1">
    <citation type="submission" date="2021-03" db="EMBL/GenBank/DDBJ databases">
        <authorList>
            <person name="Bekaert M."/>
        </authorList>
    </citation>
    <scope>NUCLEOTIDE SEQUENCE</scope>
</reference>
<dbReference type="InterPro" id="IPR020894">
    <property type="entry name" value="Cadherin_CS"/>
</dbReference>
<dbReference type="GO" id="GO:0007156">
    <property type="term" value="P:homophilic cell adhesion via plasma membrane adhesion molecules"/>
    <property type="evidence" value="ECO:0007669"/>
    <property type="project" value="InterPro"/>
</dbReference>
<evidence type="ECO:0000256" key="2">
    <source>
        <dbReference type="ARBA" id="ARBA00022475"/>
    </source>
</evidence>
<dbReference type="PROSITE" id="PS50268">
    <property type="entry name" value="CADHERIN_2"/>
    <property type="match status" value="4"/>
</dbReference>
<dbReference type="EMBL" id="CAJPWZ010002747">
    <property type="protein sequence ID" value="CAG2244782.1"/>
    <property type="molecule type" value="Genomic_DNA"/>
</dbReference>
<feature type="compositionally biased region" description="Basic and acidic residues" evidence="12">
    <location>
        <begin position="508"/>
        <end position="517"/>
    </location>
</feature>
<gene>
    <name evidence="14" type="ORF">MEDL_56746</name>
</gene>
<dbReference type="CDD" id="cd11304">
    <property type="entry name" value="Cadherin_repeat"/>
    <property type="match status" value="4"/>
</dbReference>
<evidence type="ECO:0000256" key="6">
    <source>
        <dbReference type="ARBA" id="ARBA00022837"/>
    </source>
</evidence>
<keyword evidence="10" id="KW-0325">Glycoprotein</keyword>
<evidence type="ECO:0000256" key="7">
    <source>
        <dbReference type="ARBA" id="ARBA00022889"/>
    </source>
</evidence>
<dbReference type="AlphaFoldDB" id="A0A8S3ULK8"/>
<dbReference type="PANTHER" id="PTHR24028:SF146">
    <property type="entry name" value="CADHERIN 96CB, ISOFORM D-RELATED"/>
    <property type="match status" value="1"/>
</dbReference>
<keyword evidence="3" id="KW-0812">Transmembrane</keyword>
<keyword evidence="15" id="KW-1185">Reference proteome</keyword>
<feature type="domain" description="Cadherin" evidence="13">
    <location>
        <begin position="352"/>
        <end position="460"/>
    </location>
</feature>
<protein>
    <submittedName>
        <fullName evidence="14">PCDHD1</fullName>
    </submittedName>
</protein>
<feature type="compositionally biased region" description="Basic and acidic residues" evidence="12">
    <location>
        <begin position="587"/>
        <end position="606"/>
    </location>
</feature>
<dbReference type="Proteomes" id="UP000683360">
    <property type="component" value="Unassembled WGS sequence"/>
</dbReference>
<dbReference type="GO" id="GO:0005886">
    <property type="term" value="C:plasma membrane"/>
    <property type="evidence" value="ECO:0007669"/>
    <property type="project" value="UniProtKB-SubCell"/>
</dbReference>
<comment type="caution">
    <text evidence="14">The sequence shown here is derived from an EMBL/GenBank/DDBJ whole genome shotgun (WGS) entry which is preliminary data.</text>
</comment>
<accession>A0A8S3ULK8</accession>
<name>A0A8S3ULK8_MYTED</name>
<dbReference type="InterPro" id="IPR015919">
    <property type="entry name" value="Cadherin-like_sf"/>
</dbReference>
<dbReference type="Pfam" id="PF00028">
    <property type="entry name" value="Cadherin"/>
    <property type="match status" value="4"/>
</dbReference>
<dbReference type="PRINTS" id="PR00205">
    <property type="entry name" value="CADHERIN"/>
</dbReference>
<organism evidence="14 15">
    <name type="scientific">Mytilus edulis</name>
    <name type="common">Blue mussel</name>
    <dbReference type="NCBI Taxonomy" id="6550"/>
    <lineage>
        <taxon>Eukaryota</taxon>
        <taxon>Metazoa</taxon>
        <taxon>Spiralia</taxon>
        <taxon>Lophotrochozoa</taxon>
        <taxon>Mollusca</taxon>
        <taxon>Bivalvia</taxon>
        <taxon>Autobranchia</taxon>
        <taxon>Pteriomorphia</taxon>
        <taxon>Mytilida</taxon>
        <taxon>Mytiloidea</taxon>
        <taxon>Mytilidae</taxon>
        <taxon>Mytilinae</taxon>
        <taxon>Mytilus</taxon>
    </lineage>
</organism>
<keyword evidence="9" id="KW-0472">Membrane</keyword>
<keyword evidence="5" id="KW-0677">Repeat</keyword>
<keyword evidence="2" id="KW-1003">Cell membrane</keyword>
<dbReference type="PANTHER" id="PTHR24028">
    <property type="entry name" value="CADHERIN-87A"/>
    <property type="match status" value="1"/>
</dbReference>
<evidence type="ECO:0000256" key="3">
    <source>
        <dbReference type="ARBA" id="ARBA00022692"/>
    </source>
</evidence>
<evidence type="ECO:0000256" key="8">
    <source>
        <dbReference type="ARBA" id="ARBA00022989"/>
    </source>
</evidence>
<keyword evidence="7" id="KW-0130">Cell adhesion</keyword>
<dbReference type="Gene3D" id="2.60.40.60">
    <property type="entry name" value="Cadherins"/>
    <property type="match status" value="4"/>
</dbReference>
<proteinExistence type="predicted"/>
<feature type="compositionally biased region" description="Basic and acidic residues" evidence="12">
    <location>
        <begin position="550"/>
        <end position="574"/>
    </location>
</feature>
<evidence type="ECO:0000256" key="11">
    <source>
        <dbReference type="PROSITE-ProRule" id="PRU00043"/>
    </source>
</evidence>
<keyword evidence="8" id="KW-1133">Transmembrane helix</keyword>
<keyword evidence="4" id="KW-0732">Signal</keyword>
<dbReference type="InterPro" id="IPR002126">
    <property type="entry name" value="Cadherin-like_dom"/>
</dbReference>
<feature type="region of interest" description="Disordered" evidence="12">
    <location>
        <begin position="464"/>
        <end position="531"/>
    </location>
</feature>
<feature type="region of interest" description="Disordered" evidence="12">
    <location>
        <begin position="547"/>
        <end position="674"/>
    </location>
</feature>
<evidence type="ECO:0000256" key="1">
    <source>
        <dbReference type="ARBA" id="ARBA00004251"/>
    </source>
</evidence>
<evidence type="ECO:0000256" key="4">
    <source>
        <dbReference type="ARBA" id="ARBA00022729"/>
    </source>
</evidence>
<sequence>MIVEAVDNGDQPSVSQVFVHVNILDSGNNPPTININLLSDSDMAEVSEFANMGAVVAHVKVDDGDTGRNGIVTCQIQNNFFQLQRMEVKEYKVIVHQPLDREAKPEHLVSVFCSDVGSPPLNSSKNFVVQVIDENDQPPVFMKTTYTASIAENNNFNDVILHVSASDRDIGVNADVTYRLHADSGQDFTIDSATGLIRANNTFDREKIDQYKFRVLAVDKGKQPLSSTCTVIVNIDDVNDNDPKFDKDVYHARVLENLKDFNVTSLHATDQDTDVNGIITYSLAKSSEGVPFKLCPYGTIKTTKLLNREDQDRYAFMVVAFDHGNPPRTSTVNVIVDVDDQNDYHPIIMYPNTTNDTVLVSYQSPVNSVVTKIKAFDPDLGPNSDLLFSIKSRNDSDIFNIISTTGEVVVVQRMTILNMNLKYFLEIAVSDKGLPTSLTSTRKLYIVVSLRNITSASPMAQEQQDYSSLYSLPGDRSSSQHTEYNPSHDANSVASQNTYQRPQSVADISHDESRDKIGGYSRAISPNSDVRQSELTRLASIRLHQQFAQSHDKPWTNQHSEHPVRRPGDNHSDTSGETIPSDSGRGSLDDDHHNLSKSHQSEDFRKYLLHPTGQQGRRGTPPHKQNISNPSHIPYTVNKLGPSTPHKQTNISSPRDPPNHPFYENINPHHQNRHIPYTGRDHISYGHFQKGLHQRPYLDETMDSVNTGYDDDDNTTTSGSYTIDADDFPTEVKFDKIQDVIV</sequence>
<feature type="domain" description="Cadherin" evidence="13">
    <location>
        <begin position="142"/>
        <end position="245"/>
    </location>
</feature>